<evidence type="ECO:0000256" key="1">
    <source>
        <dbReference type="SAM" id="MobiDB-lite"/>
    </source>
</evidence>
<name>A0A1G5J9A6_9BACT</name>
<sequence length="184" mass="20214">MKRGPGETHKQPPVTHGVSHGPSQEPTRPSQIGPAPRFYHGINVIQGKRTLYIKEGAGIMEKAKREKAQAEALLFTHKAKNKPGIVLKTAIALTRGIDVGRGPLCFVVRAWGKDLASRLVMYDAENPSPKRSGRWPLTARAPIFSIAICLPPPVRIPSGSPAFRPSQSRKNKLPWRNAKSQRPP</sequence>
<feature type="region of interest" description="Disordered" evidence="1">
    <location>
        <begin position="1"/>
        <end position="37"/>
    </location>
</feature>
<accession>A0A1G5J9A6</accession>
<keyword evidence="3" id="KW-1185">Reference proteome</keyword>
<feature type="compositionally biased region" description="Basic and acidic residues" evidence="1">
    <location>
        <begin position="1"/>
        <end position="10"/>
    </location>
</feature>
<dbReference type="EMBL" id="FMUX01000026">
    <property type="protein sequence ID" value="SCY84409.1"/>
    <property type="molecule type" value="Genomic_DNA"/>
</dbReference>
<evidence type="ECO:0000313" key="2">
    <source>
        <dbReference type="EMBL" id="SCY84409.1"/>
    </source>
</evidence>
<feature type="region of interest" description="Disordered" evidence="1">
    <location>
        <begin position="158"/>
        <end position="184"/>
    </location>
</feature>
<organism evidence="2 3">
    <name type="scientific">Desulfoluna spongiiphila</name>
    <dbReference type="NCBI Taxonomy" id="419481"/>
    <lineage>
        <taxon>Bacteria</taxon>
        <taxon>Pseudomonadati</taxon>
        <taxon>Thermodesulfobacteriota</taxon>
        <taxon>Desulfobacteria</taxon>
        <taxon>Desulfobacterales</taxon>
        <taxon>Desulfolunaceae</taxon>
        <taxon>Desulfoluna</taxon>
    </lineage>
</organism>
<feature type="compositionally biased region" description="Polar residues" evidence="1">
    <location>
        <begin position="21"/>
        <end position="30"/>
    </location>
</feature>
<dbReference type="Proteomes" id="UP000198870">
    <property type="component" value="Unassembled WGS sequence"/>
</dbReference>
<dbReference type="STRING" id="419481.SAMN05216233_12615"/>
<protein>
    <submittedName>
        <fullName evidence="2">Uncharacterized protein</fullName>
    </submittedName>
</protein>
<proteinExistence type="predicted"/>
<gene>
    <name evidence="2" type="ORF">SAMN05216233_12615</name>
</gene>
<evidence type="ECO:0000313" key="3">
    <source>
        <dbReference type="Proteomes" id="UP000198870"/>
    </source>
</evidence>
<dbReference type="AlphaFoldDB" id="A0A1G5J9A6"/>
<reference evidence="2 3" key="1">
    <citation type="submission" date="2016-10" db="EMBL/GenBank/DDBJ databases">
        <authorList>
            <person name="de Groot N.N."/>
        </authorList>
    </citation>
    <scope>NUCLEOTIDE SEQUENCE [LARGE SCALE GENOMIC DNA]</scope>
    <source>
        <strain evidence="2 3">AA1</strain>
    </source>
</reference>